<dbReference type="GO" id="GO:0005524">
    <property type="term" value="F:ATP binding"/>
    <property type="evidence" value="ECO:0007669"/>
    <property type="project" value="InterPro"/>
</dbReference>
<dbReference type="Gene3D" id="3.30.70.1620">
    <property type="match status" value="1"/>
</dbReference>
<dbReference type="InterPro" id="IPR010935">
    <property type="entry name" value="SMC_hinge"/>
</dbReference>
<keyword evidence="4" id="KW-0158">Chromosome</keyword>
<dbReference type="Pfam" id="PF02463">
    <property type="entry name" value="SMC_N"/>
    <property type="match status" value="1"/>
</dbReference>
<dbReference type="SUPFAM" id="SSF75553">
    <property type="entry name" value="Smc hinge domain"/>
    <property type="match status" value="1"/>
</dbReference>
<feature type="coiled-coil region" evidence="11">
    <location>
        <begin position="339"/>
        <end position="487"/>
    </location>
</feature>
<protein>
    <recommendedName>
        <fullName evidence="10">Structural maintenance of chromosomes protein</fullName>
    </recommendedName>
</protein>
<accession>A0A077RA51</accession>
<evidence type="ECO:0000256" key="10">
    <source>
        <dbReference type="PIRNR" id="PIRNR005719"/>
    </source>
</evidence>
<keyword evidence="6" id="KW-0498">Mitosis</keyword>
<dbReference type="SMART" id="SM00968">
    <property type="entry name" value="SMC_hinge"/>
    <property type="match status" value="1"/>
</dbReference>
<dbReference type="AlphaFoldDB" id="A0A077RA51"/>
<organism evidence="14">
    <name type="scientific">Melanopsichium pennsylvanicum 4</name>
    <dbReference type="NCBI Taxonomy" id="1398559"/>
    <lineage>
        <taxon>Eukaryota</taxon>
        <taxon>Fungi</taxon>
        <taxon>Dikarya</taxon>
        <taxon>Basidiomycota</taxon>
        <taxon>Ustilaginomycotina</taxon>
        <taxon>Ustilaginomycetes</taxon>
        <taxon>Ustilaginales</taxon>
        <taxon>Ustilaginaceae</taxon>
        <taxon>Melanopsichium</taxon>
    </lineage>
</organism>
<comment type="similarity">
    <text evidence="3">Belongs to the SMC family. SMC1 subfamily.</text>
</comment>
<feature type="compositionally biased region" description="Acidic residues" evidence="12">
    <location>
        <begin position="75"/>
        <end position="90"/>
    </location>
</feature>
<keyword evidence="5" id="KW-0132">Cell division</keyword>
<evidence type="ECO:0000256" key="3">
    <source>
        <dbReference type="ARBA" id="ARBA00005597"/>
    </source>
</evidence>
<dbReference type="PIRSF" id="PIRSF005719">
    <property type="entry name" value="SMC"/>
    <property type="match status" value="1"/>
</dbReference>
<feature type="region of interest" description="Disordered" evidence="12">
    <location>
        <begin position="74"/>
        <end position="95"/>
    </location>
</feature>
<keyword evidence="7 11" id="KW-0175">Coiled coil</keyword>
<evidence type="ECO:0000313" key="14">
    <source>
        <dbReference type="EMBL" id="CDI54064.1"/>
    </source>
</evidence>
<evidence type="ECO:0000256" key="6">
    <source>
        <dbReference type="ARBA" id="ARBA00022776"/>
    </source>
</evidence>
<evidence type="ECO:0000256" key="8">
    <source>
        <dbReference type="ARBA" id="ARBA00023242"/>
    </source>
</evidence>
<evidence type="ECO:0000256" key="1">
    <source>
        <dbReference type="ARBA" id="ARBA00004123"/>
    </source>
</evidence>
<dbReference type="InterPro" id="IPR024704">
    <property type="entry name" value="SMC"/>
</dbReference>
<evidence type="ECO:0000259" key="13">
    <source>
        <dbReference type="SMART" id="SM00968"/>
    </source>
</evidence>
<dbReference type="InterPro" id="IPR028468">
    <property type="entry name" value="Smc1_ABC"/>
</dbReference>
<evidence type="ECO:0000256" key="9">
    <source>
        <dbReference type="ARBA" id="ARBA00023306"/>
    </source>
</evidence>
<dbReference type="Gene3D" id="1.20.1060.20">
    <property type="match status" value="1"/>
</dbReference>
<dbReference type="CDD" id="cd03275">
    <property type="entry name" value="ABC_SMC1_euk"/>
    <property type="match status" value="2"/>
</dbReference>
<feature type="coiled-coil region" evidence="11">
    <location>
        <begin position="687"/>
        <end position="783"/>
    </location>
</feature>
<evidence type="ECO:0000256" key="5">
    <source>
        <dbReference type="ARBA" id="ARBA00022618"/>
    </source>
</evidence>
<dbReference type="GO" id="GO:0016887">
    <property type="term" value="F:ATP hydrolysis activity"/>
    <property type="evidence" value="ECO:0007669"/>
    <property type="project" value="InterPro"/>
</dbReference>
<evidence type="ECO:0000256" key="2">
    <source>
        <dbReference type="ARBA" id="ARBA00004286"/>
    </source>
</evidence>
<dbReference type="GO" id="GO:0008278">
    <property type="term" value="C:cohesin complex"/>
    <property type="evidence" value="ECO:0007669"/>
    <property type="project" value="InterPro"/>
</dbReference>
<dbReference type="GO" id="GO:0005634">
    <property type="term" value="C:nucleus"/>
    <property type="evidence" value="ECO:0007669"/>
    <property type="project" value="UniProtKB-SubCell"/>
</dbReference>
<dbReference type="Pfam" id="PF06470">
    <property type="entry name" value="SMC_hinge"/>
    <property type="match status" value="1"/>
</dbReference>
<dbReference type="InterPro" id="IPR003395">
    <property type="entry name" value="RecF/RecN/SMC_N"/>
</dbReference>
<feature type="coiled-coil region" evidence="11">
    <location>
        <begin position="1036"/>
        <end position="1077"/>
    </location>
</feature>
<dbReference type="PANTHER" id="PTHR18937:SF12">
    <property type="entry name" value="STRUCTURAL MAINTENANCE OF CHROMOSOMES PROTEIN"/>
    <property type="match status" value="1"/>
</dbReference>
<evidence type="ECO:0000256" key="7">
    <source>
        <dbReference type="ARBA" id="ARBA00023054"/>
    </source>
</evidence>
<feature type="coiled-coil region" evidence="11">
    <location>
        <begin position="815"/>
        <end position="940"/>
    </location>
</feature>
<sequence>MPLQRLEIENFKSYRGHQVVGPFNAFTAVIGPNGSGKSNLMDAISFVLGVRSAQLRSTQLKDLIFRGRRMGRSGEDDEEAASASDDDDQGEGTATKASVTAIYQDGKGYEHRFQRSITISGNSEYRYNGRSIQYAQYNAKLEQFNILVKAKNFLVFQGDVEAVASQGARELSRLIDQISGSLELKDEYERAKQAQERATDNSTFNFNKRRGINSELKQFREQKSEAEKFERLQQERVQHILNHILWRLFHIEDDMEMNTDFIKTQAKNMRPLRTEHKKAEEAAQTARRDQGQTQTEILQVEKAIKRKQRDVEDLRPTLDAYEEKIAISQKKLERGASMTKQVERDLEKQRANLAKLERDQETVQRAADRAAEEQQRALQSAGLTLSEADLGEYHNLKAQANLEAIAERQELDGLKREARIKADAVKDLQDKIEQFTKTKDKLTGEESTLSERHSALEAKRNQVDADLRSARDELNKTQAKQTAINQRETKLNDTLQVCYNKLLQAGNDLKEVEREAAMKETMAKLQRIFPGVRGRVVDLCKPVQRKYDTAISTVLGRNTDAIIVDQEKTAIDCIEYLRNTRAGQATFLPLDRIQAKSINDRLRSIARGARLAVDVIQFDASIERAIHHACGNALVCDTMDIARSVVYEKKVEAKAVTLEGTVIHKSGLITGGQSSTSGGKRWEEREVQGLTTQRDKCLAELKELQKEKRAFVSEDQMIAKITRLEADLTSAQDELAAVNTRLAGIRDELKNIDKQVKEKQPKLQAAKSELEKLQSDMSTLATVVYREEDRIFGTFCRRIGVDNVREYEERQVRLMERQSDARLQFESQLARLNHQANFERQQIESTQERLDTLRQAITRQGEKLQSWQAQKQGKQDELDGMLEEIQEMQLQLSELQTKNERKKATLEEKRTELQKATRLLDSLSKEIAARNDEIERLGSERASIYRRCRLEEIALPLLKGSLTKVGLEETIDVEAAMDVDDDDNTQKPMSAPDFGIQVDFSSLNEEAKEDGGAAMGNELKTRIEAITAEIEKMSPNMKAVERLDDTEAKLAETEKEFDRSRRQAKEARDEFNRIKKRRCDLFNKAFYHISTKIDPTYKDLSRSKAAPMGGSAYLSIENTEEPYLGGITYSVVPPMKRFRDITALSGGEKTMAALALLFAIHSFQPAPFFVLDEVDAALDSQNVAKVSNYIRQHASDQFQFIVISLKASLYERSQSLVGIYRDQDVNSSSSLTLDLEQYA</sequence>
<dbReference type="EMBL" id="HG529602">
    <property type="protein sequence ID" value="CDI54064.1"/>
    <property type="molecule type" value="Genomic_DNA"/>
</dbReference>
<dbReference type="Gene3D" id="1.20.5.340">
    <property type="match status" value="1"/>
</dbReference>
<keyword evidence="9" id="KW-0131">Cell cycle</keyword>
<evidence type="ECO:0000256" key="12">
    <source>
        <dbReference type="SAM" id="MobiDB-lite"/>
    </source>
</evidence>
<dbReference type="PANTHER" id="PTHR18937">
    <property type="entry name" value="STRUCTURAL MAINTENANCE OF CHROMOSOMES SMC FAMILY MEMBER"/>
    <property type="match status" value="1"/>
</dbReference>
<comment type="subcellular location">
    <subcellularLocation>
        <location evidence="2">Chromosome</location>
    </subcellularLocation>
    <subcellularLocation>
        <location evidence="1 10">Nucleus</location>
    </subcellularLocation>
</comment>
<evidence type="ECO:0000256" key="4">
    <source>
        <dbReference type="ARBA" id="ARBA00022454"/>
    </source>
</evidence>
<feature type="domain" description="SMC hinge" evidence="13">
    <location>
        <begin position="530"/>
        <end position="646"/>
    </location>
</feature>
<name>A0A077RA51_9BASI</name>
<reference evidence="14" key="1">
    <citation type="journal article" date="2014" name="Genome Biol. Evol.">
        <title>Gene Loss Rather Than Gene Gain Is Associated with a Host Jump from Monocots to Dicots in the Smut Fungus Melanopsichium pennsylvanicum.</title>
        <authorList>
            <person name="Sharma R."/>
            <person name="Mishra B."/>
            <person name="Runge F."/>
            <person name="Thines M."/>
        </authorList>
    </citation>
    <scope>NUCLEOTIDE SEQUENCE</scope>
    <source>
        <strain evidence="14">4</strain>
    </source>
</reference>
<dbReference type="GO" id="GO:0003677">
    <property type="term" value="F:DNA binding"/>
    <property type="evidence" value="ECO:0007669"/>
    <property type="project" value="TreeGrafter"/>
</dbReference>
<dbReference type="SUPFAM" id="SSF52540">
    <property type="entry name" value="P-loop containing nucleoside triphosphate hydrolases"/>
    <property type="match status" value="1"/>
</dbReference>
<evidence type="ECO:0000256" key="11">
    <source>
        <dbReference type="SAM" id="Coils"/>
    </source>
</evidence>
<dbReference type="GO" id="GO:0051301">
    <property type="term" value="P:cell division"/>
    <property type="evidence" value="ECO:0007669"/>
    <property type="project" value="UniProtKB-KW"/>
</dbReference>
<dbReference type="InterPro" id="IPR027417">
    <property type="entry name" value="P-loop_NTPase"/>
</dbReference>
<dbReference type="Gene3D" id="3.40.50.300">
    <property type="entry name" value="P-loop containing nucleotide triphosphate hydrolases"/>
    <property type="match status" value="2"/>
</dbReference>
<keyword evidence="8 10" id="KW-0539">Nucleus</keyword>
<proteinExistence type="inferred from homology"/>
<dbReference type="InterPro" id="IPR036277">
    <property type="entry name" value="SMC_hinge_sf"/>
</dbReference>
<dbReference type="GO" id="GO:0007062">
    <property type="term" value="P:sister chromatid cohesion"/>
    <property type="evidence" value="ECO:0007669"/>
    <property type="project" value="InterPro"/>
</dbReference>